<accession>A0A174G2B4</accession>
<evidence type="ECO:0008006" key="3">
    <source>
        <dbReference type="Google" id="ProtNLM"/>
    </source>
</evidence>
<evidence type="ECO:0000313" key="1">
    <source>
        <dbReference type="EMBL" id="CUO54979.1"/>
    </source>
</evidence>
<reference evidence="1 2" key="1">
    <citation type="submission" date="2015-09" db="EMBL/GenBank/DDBJ databases">
        <authorList>
            <consortium name="Pathogen Informatics"/>
        </authorList>
    </citation>
    <scope>NUCLEOTIDE SEQUENCE [LARGE SCALE GENOMIC DNA]</scope>
    <source>
        <strain evidence="1 2">2789STDY5608823</strain>
    </source>
</reference>
<gene>
    <name evidence="1" type="ORF">ERS852381_01815</name>
</gene>
<dbReference type="Proteomes" id="UP000095468">
    <property type="component" value="Unassembled WGS sequence"/>
</dbReference>
<protein>
    <recommendedName>
        <fullName evidence="3">Lipoprotein</fullName>
    </recommendedName>
</protein>
<dbReference type="EMBL" id="CYYP01000020">
    <property type="protein sequence ID" value="CUO54979.1"/>
    <property type="molecule type" value="Genomic_DNA"/>
</dbReference>
<proteinExistence type="predicted"/>
<dbReference type="RefSeq" id="WP_055287489.1">
    <property type="nucleotide sequence ID" value="NZ_CYYP01000020.1"/>
</dbReference>
<evidence type="ECO:0000313" key="2">
    <source>
        <dbReference type="Proteomes" id="UP000095468"/>
    </source>
</evidence>
<dbReference type="AlphaFoldDB" id="A0A174G2B4"/>
<name>A0A174G2B4_9ACTN</name>
<organism evidence="1 2">
    <name type="scientific">Collinsella aerofaciens</name>
    <dbReference type="NCBI Taxonomy" id="74426"/>
    <lineage>
        <taxon>Bacteria</taxon>
        <taxon>Bacillati</taxon>
        <taxon>Actinomycetota</taxon>
        <taxon>Coriobacteriia</taxon>
        <taxon>Coriobacteriales</taxon>
        <taxon>Coriobacteriaceae</taxon>
        <taxon>Collinsella</taxon>
    </lineage>
</organism>
<sequence>MMGKSYAKIAIVGFVLCLAMVLCASFARYRSEQSFIDGAENGFGIDGMYVNDGATGPSMAILAGEDMEWQICNDDGSCLSGRLAATSDPNSFDLLDNDGSDCGSVHLSYASRDGMDGILYVSHESGDFKMRRTNRVPAFFEE</sequence>